<dbReference type="PANTHER" id="PTHR40448">
    <property type="entry name" value="TWO-COMPONENT SENSOR HISTIDINE KINASE"/>
    <property type="match status" value="1"/>
</dbReference>
<dbReference type="AlphaFoldDB" id="A0A6N3GJM7"/>
<dbReference type="InterPro" id="IPR032834">
    <property type="entry name" value="NatK-like_C"/>
</dbReference>
<protein>
    <submittedName>
        <fullName evidence="3">Histidine kinase-, DNA gyrase B-, and HSP90-like ATPase</fullName>
    </submittedName>
</protein>
<evidence type="ECO:0000313" key="3">
    <source>
        <dbReference type="EMBL" id="VYU64674.1"/>
    </source>
</evidence>
<dbReference type="SUPFAM" id="SSF55874">
    <property type="entry name" value="ATPase domain of HSP90 chaperone/DNA topoisomerase II/histidine kinase"/>
    <property type="match status" value="1"/>
</dbReference>
<dbReference type="Gene3D" id="3.30.565.10">
    <property type="entry name" value="Histidine kinase-like ATPase, C-terminal domain"/>
    <property type="match status" value="1"/>
</dbReference>
<keyword evidence="1" id="KW-1133">Transmembrane helix</keyword>
<keyword evidence="1" id="KW-0812">Transmembrane</keyword>
<gene>
    <name evidence="3" type="ORF">CTLFYP3_03288</name>
</gene>
<dbReference type="InterPro" id="IPR036890">
    <property type="entry name" value="HATPase_C_sf"/>
</dbReference>
<feature type="transmembrane region" description="Helical" evidence="1">
    <location>
        <begin position="122"/>
        <end position="142"/>
    </location>
</feature>
<feature type="transmembrane region" description="Helical" evidence="1">
    <location>
        <begin position="12"/>
        <end position="29"/>
    </location>
</feature>
<feature type="transmembrane region" description="Helical" evidence="1">
    <location>
        <begin position="196"/>
        <end position="214"/>
    </location>
</feature>
<feature type="transmembrane region" description="Helical" evidence="1">
    <location>
        <begin position="41"/>
        <end position="59"/>
    </location>
</feature>
<accession>A0A6N3GJM7</accession>
<dbReference type="Pfam" id="PF14501">
    <property type="entry name" value="HATPase_c_5"/>
    <property type="match status" value="1"/>
</dbReference>
<dbReference type="EMBL" id="CACRTO010000048">
    <property type="protein sequence ID" value="VYU64674.1"/>
    <property type="molecule type" value="Genomic_DNA"/>
</dbReference>
<feature type="transmembrane region" description="Helical" evidence="1">
    <location>
        <begin position="89"/>
        <end position="116"/>
    </location>
</feature>
<organism evidence="3">
    <name type="scientific">Clostridium tertium</name>
    <dbReference type="NCBI Taxonomy" id="1559"/>
    <lineage>
        <taxon>Bacteria</taxon>
        <taxon>Bacillati</taxon>
        <taxon>Bacillota</taxon>
        <taxon>Clostridia</taxon>
        <taxon>Eubacteriales</taxon>
        <taxon>Clostridiaceae</taxon>
        <taxon>Clostridium</taxon>
    </lineage>
</organism>
<keyword evidence="1" id="KW-0472">Membrane</keyword>
<sequence>MYIFPETILIGISYLLSFLSSYIVFDFMSKIDRNKFYKRKVYIVAYVIFTLALIISYSIIKSQVINILLSLVLTVIVGHFLYNDKKIYILYYSLFIVILTIFQVVISYIFNFIYVIGLINFYDINALSLATSIVMQFGSLIASRLFINWYKQKSITNFTKVQFFNFLILPIVSIFYIITLMMYMETFVSTSDNLLLVFNIASIIFLNIFITNIFQEISKNNEMKNKISLYENQANMEYEYYNSLEAKYKDSRKVIHDIKNHIQTIENLYKGNEFEKAELYKDDLYKDDLYKMFNRLEQKYYTYNKVLNIILNDKCEKAKKYGITIDCKVGDVNLEKIRDIDVTTIFSNLLDNAIDEVKEFKQDKEIFVKVDKFNEFIVINVTNKLKSKVVKVDSELKTTKKNHEGLGLQNVKMAIEKYEGTLRIDFDDNHFKVNIVIPTN</sequence>
<keyword evidence="3" id="KW-0418">Kinase</keyword>
<reference evidence="3" key="1">
    <citation type="submission" date="2019-11" db="EMBL/GenBank/DDBJ databases">
        <authorList>
            <person name="Feng L."/>
        </authorList>
    </citation>
    <scope>NUCLEOTIDE SEQUENCE</scope>
    <source>
        <strain evidence="3">CTertiumLFYP3</strain>
    </source>
</reference>
<feature type="domain" description="Sensor histidine kinase NatK-like C-terminal" evidence="2">
    <location>
        <begin position="340"/>
        <end position="438"/>
    </location>
</feature>
<feature type="transmembrane region" description="Helical" evidence="1">
    <location>
        <begin position="163"/>
        <end position="184"/>
    </location>
</feature>
<dbReference type="GO" id="GO:0042802">
    <property type="term" value="F:identical protein binding"/>
    <property type="evidence" value="ECO:0007669"/>
    <property type="project" value="TreeGrafter"/>
</dbReference>
<keyword evidence="3" id="KW-0808">Transferase</keyword>
<dbReference type="PANTHER" id="PTHR40448:SF1">
    <property type="entry name" value="TWO-COMPONENT SENSOR HISTIDINE KINASE"/>
    <property type="match status" value="1"/>
</dbReference>
<dbReference type="GO" id="GO:0016301">
    <property type="term" value="F:kinase activity"/>
    <property type="evidence" value="ECO:0007669"/>
    <property type="project" value="UniProtKB-KW"/>
</dbReference>
<dbReference type="RefSeq" id="WP_421755816.1">
    <property type="nucleotide sequence ID" value="NZ_CACRTO010000048.1"/>
</dbReference>
<evidence type="ECO:0000256" key="1">
    <source>
        <dbReference type="SAM" id="Phobius"/>
    </source>
</evidence>
<proteinExistence type="predicted"/>
<feature type="transmembrane region" description="Helical" evidence="1">
    <location>
        <begin position="65"/>
        <end position="82"/>
    </location>
</feature>
<name>A0A6N3GJM7_9CLOT</name>
<evidence type="ECO:0000259" key="2">
    <source>
        <dbReference type="Pfam" id="PF14501"/>
    </source>
</evidence>